<evidence type="ECO:0000256" key="9">
    <source>
        <dbReference type="ARBA" id="ARBA00023679"/>
    </source>
</evidence>
<gene>
    <name evidence="11" type="ORF">UFOPK2370_00943</name>
</gene>
<proteinExistence type="inferred from homology"/>
<dbReference type="InterPro" id="IPR015376">
    <property type="entry name" value="Znr_NADH_PPase"/>
</dbReference>
<dbReference type="Pfam" id="PF00293">
    <property type="entry name" value="NUDIX"/>
    <property type="match status" value="1"/>
</dbReference>
<dbReference type="SUPFAM" id="SSF55811">
    <property type="entry name" value="Nudix"/>
    <property type="match status" value="1"/>
</dbReference>
<dbReference type="EMBL" id="CAEZXK010000026">
    <property type="protein sequence ID" value="CAB4690731.1"/>
    <property type="molecule type" value="Genomic_DNA"/>
</dbReference>
<evidence type="ECO:0000256" key="2">
    <source>
        <dbReference type="ARBA" id="ARBA00001947"/>
    </source>
</evidence>
<dbReference type="NCBIfam" id="NF001299">
    <property type="entry name" value="PRK00241.1"/>
    <property type="match status" value="1"/>
</dbReference>
<dbReference type="InterPro" id="IPR049734">
    <property type="entry name" value="NudC-like_C"/>
</dbReference>
<dbReference type="Gene3D" id="3.90.79.10">
    <property type="entry name" value="Nucleoside Triphosphate Pyrophosphohydrolase"/>
    <property type="match status" value="1"/>
</dbReference>
<evidence type="ECO:0000256" key="7">
    <source>
        <dbReference type="ARBA" id="ARBA00022842"/>
    </source>
</evidence>
<dbReference type="Pfam" id="PF09296">
    <property type="entry name" value="NUDIX-like"/>
    <property type="match status" value="1"/>
</dbReference>
<dbReference type="Pfam" id="PF09297">
    <property type="entry name" value="Zn_ribbon_NUD"/>
    <property type="match status" value="1"/>
</dbReference>
<dbReference type="InterPro" id="IPR015797">
    <property type="entry name" value="NUDIX_hydrolase-like_dom_sf"/>
</dbReference>
<dbReference type="CDD" id="cd03429">
    <property type="entry name" value="NUDIX_NADH_pyrophosphatase_Nudt13"/>
    <property type="match status" value="1"/>
</dbReference>
<dbReference type="PANTHER" id="PTHR42904:SF6">
    <property type="entry name" value="NAD-CAPPED RNA HYDROLASE NUDT12"/>
    <property type="match status" value="1"/>
</dbReference>
<evidence type="ECO:0000256" key="1">
    <source>
        <dbReference type="ARBA" id="ARBA00001946"/>
    </source>
</evidence>
<feature type="domain" description="Nudix hydrolase" evidence="10">
    <location>
        <begin position="173"/>
        <end position="302"/>
    </location>
</feature>
<organism evidence="11">
    <name type="scientific">freshwater metagenome</name>
    <dbReference type="NCBI Taxonomy" id="449393"/>
    <lineage>
        <taxon>unclassified sequences</taxon>
        <taxon>metagenomes</taxon>
        <taxon>ecological metagenomes</taxon>
    </lineage>
</organism>
<comment type="catalytic activity">
    <reaction evidence="9">
        <text>a 5'-end NAD(+)-phospho-ribonucleoside in mRNA + H2O = a 5'-end phospho-adenosine-phospho-ribonucleoside in mRNA + beta-nicotinamide D-ribonucleotide + 2 H(+)</text>
        <dbReference type="Rhea" id="RHEA:60876"/>
        <dbReference type="Rhea" id="RHEA-COMP:15698"/>
        <dbReference type="Rhea" id="RHEA-COMP:15719"/>
        <dbReference type="ChEBI" id="CHEBI:14649"/>
        <dbReference type="ChEBI" id="CHEBI:15377"/>
        <dbReference type="ChEBI" id="CHEBI:15378"/>
        <dbReference type="ChEBI" id="CHEBI:144029"/>
        <dbReference type="ChEBI" id="CHEBI:144051"/>
    </reaction>
    <physiologicalReaction direction="left-to-right" evidence="9">
        <dbReference type="Rhea" id="RHEA:60877"/>
    </physiologicalReaction>
</comment>
<dbReference type="InterPro" id="IPR020084">
    <property type="entry name" value="NUDIX_hydrolase_CS"/>
</dbReference>
<dbReference type="PANTHER" id="PTHR42904">
    <property type="entry name" value="NUDIX HYDROLASE, NUDC SUBFAMILY"/>
    <property type="match status" value="1"/>
</dbReference>
<dbReference type="AlphaFoldDB" id="A0A6J6NVA4"/>
<dbReference type="InterPro" id="IPR050241">
    <property type="entry name" value="NAD-cap_RNA_hydrolase_NudC"/>
</dbReference>
<name>A0A6J6NVA4_9ZZZZ</name>
<dbReference type="GO" id="GO:0035529">
    <property type="term" value="F:NADH pyrophosphatase activity"/>
    <property type="evidence" value="ECO:0007669"/>
    <property type="project" value="TreeGrafter"/>
</dbReference>
<keyword evidence="5" id="KW-0479">Metal-binding</keyword>
<evidence type="ECO:0000256" key="3">
    <source>
        <dbReference type="ARBA" id="ARBA00009595"/>
    </source>
</evidence>
<dbReference type="Gene3D" id="3.90.79.20">
    <property type="match status" value="1"/>
</dbReference>
<dbReference type="GO" id="GO:0005829">
    <property type="term" value="C:cytosol"/>
    <property type="evidence" value="ECO:0007669"/>
    <property type="project" value="TreeGrafter"/>
</dbReference>
<comment type="similarity">
    <text evidence="3">Belongs to the Nudix hydrolase family. NudC subfamily.</text>
</comment>
<evidence type="ECO:0000256" key="4">
    <source>
        <dbReference type="ARBA" id="ARBA00012381"/>
    </source>
</evidence>
<keyword evidence="7" id="KW-0460">Magnesium</keyword>
<evidence type="ECO:0000256" key="6">
    <source>
        <dbReference type="ARBA" id="ARBA00022801"/>
    </source>
</evidence>
<comment type="cofactor">
    <cofactor evidence="2">
        <name>Zn(2+)</name>
        <dbReference type="ChEBI" id="CHEBI:29105"/>
    </cofactor>
</comment>
<sequence length="317" mass="34991">MNNPLNLPLARSAVDRDYLQRKNPDLFDDLWANELTRVLPMHQGKILLRQSNHHNVPQLKLFEVQAVSSATLRVYLGISTEASGAEPAGTPIVLAVLSESAANQLEPDDSAWISLRRNGAGLSDRDAGLYAQALSIANWHESHGRCSKCGTPTVVIDGGWVRTCSADEKEFYPRTDPAIIAAITDDQDRILLGSQGIWEENRWSVLAGFVEPGESLAAAVEREIFEEAGVRVSDVEYLASQSWPFPYSLMVGFTARVRGEQELVPDLLEIEKLRWFSRDEIAAEVQNILLPGKLSIARALIENWFGGELVSASELKG</sequence>
<evidence type="ECO:0000256" key="8">
    <source>
        <dbReference type="ARBA" id="ARBA00023027"/>
    </source>
</evidence>
<dbReference type="EC" id="3.6.1.22" evidence="4"/>
<dbReference type="GO" id="GO:0019677">
    <property type="term" value="P:NAD+ catabolic process"/>
    <property type="evidence" value="ECO:0007669"/>
    <property type="project" value="TreeGrafter"/>
</dbReference>
<keyword evidence="6" id="KW-0378">Hydrolase</keyword>
<evidence type="ECO:0000256" key="5">
    <source>
        <dbReference type="ARBA" id="ARBA00022723"/>
    </source>
</evidence>
<dbReference type="GO" id="GO:0046872">
    <property type="term" value="F:metal ion binding"/>
    <property type="evidence" value="ECO:0007669"/>
    <property type="project" value="UniProtKB-KW"/>
</dbReference>
<evidence type="ECO:0000313" key="11">
    <source>
        <dbReference type="EMBL" id="CAB4690731.1"/>
    </source>
</evidence>
<protein>
    <recommendedName>
        <fullName evidence="4">NAD(+) diphosphatase</fullName>
        <ecNumber evidence="4">3.6.1.22</ecNumber>
    </recommendedName>
</protein>
<evidence type="ECO:0000259" key="10">
    <source>
        <dbReference type="PROSITE" id="PS51462"/>
    </source>
</evidence>
<comment type="cofactor">
    <cofactor evidence="1">
        <name>Mg(2+)</name>
        <dbReference type="ChEBI" id="CHEBI:18420"/>
    </cofactor>
</comment>
<reference evidence="11" key="1">
    <citation type="submission" date="2020-05" db="EMBL/GenBank/DDBJ databases">
        <authorList>
            <person name="Chiriac C."/>
            <person name="Salcher M."/>
            <person name="Ghai R."/>
            <person name="Kavagutti S V."/>
        </authorList>
    </citation>
    <scope>NUCLEOTIDE SEQUENCE</scope>
</reference>
<dbReference type="GO" id="GO:0006742">
    <property type="term" value="P:NADP+ catabolic process"/>
    <property type="evidence" value="ECO:0007669"/>
    <property type="project" value="TreeGrafter"/>
</dbReference>
<dbReference type="PROSITE" id="PS51462">
    <property type="entry name" value="NUDIX"/>
    <property type="match status" value="1"/>
</dbReference>
<dbReference type="InterPro" id="IPR000086">
    <property type="entry name" value="NUDIX_hydrolase_dom"/>
</dbReference>
<dbReference type="PROSITE" id="PS00893">
    <property type="entry name" value="NUDIX_BOX"/>
    <property type="match status" value="1"/>
</dbReference>
<keyword evidence="8" id="KW-0520">NAD</keyword>
<dbReference type="InterPro" id="IPR015375">
    <property type="entry name" value="NADH_PPase-like_N"/>
</dbReference>
<accession>A0A6J6NVA4</accession>